<dbReference type="AlphaFoldDB" id="A0A077WIA5"/>
<feature type="signal peptide" evidence="2">
    <location>
        <begin position="1"/>
        <end position="18"/>
    </location>
</feature>
<gene>
    <name evidence="3" type="ORF">LRAMOSA08890</name>
</gene>
<evidence type="ECO:0000256" key="2">
    <source>
        <dbReference type="SAM" id="SignalP"/>
    </source>
</evidence>
<organism evidence="3">
    <name type="scientific">Lichtheimia ramosa</name>
    <dbReference type="NCBI Taxonomy" id="688394"/>
    <lineage>
        <taxon>Eukaryota</taxon>
        <taxon>Fungi</taxon>
        <taxon>Fungi incertae sedis</taxon>
        <taxon>Mucoromycota</taxon>
        <taxon>Mucoromycotina</taxon>
        <taxon>Mucoromycetes</taxon>
        <taxon>Mucorales</taxon>
        <taxon>Lichtheimiaceae</taxon>
        <taxon>Lichtheimia</taxon>
    </lineage>
</organism>
<accession>A0A077WIA5</accession>
<feature type="region of interest" description="Disordered" evidence="1">
    <location>
        <begin position="51"/>
        <end position="70"/>
    </location>
</feature>
<protein>
    <submittedName>
        <fullName evidence="3">Uncharacterized protein</fullName>
    </submittedName>
</protein>
<keyword evidence="2" id="KW-0732">Signal</keyword>
<dbReference type="EMBL" id="LK023319">
    <property type="protein sequence ID" value="CDS06362.1"/>
    <property type="molecule type" value="Genomic_DNA"/>
</dbReference>
<proteinExistence type="predicted"/>
<reference evidence="3" key="1">
    <citation type="journal article" date="2014" name="Genome Announc.">
        <title>De novo whole-genome sequence and genome annotation of Lichtheimia ramosa.</title>
        <authorList>
            <person name="Linde J."/>
            <person name="Schwartze V."/>
            <person name="Binder U."/>
            <person name="Lass-Florl C."/>
            <person name="Voigt K."/>
            <person name="Horn F."/>
        </authorList>
    </citation>
    <scope>NUCLEOTIDE SEQUENCE</scope>
    <source>
        <strain evidence="3">JMRC FSU:6197</strain>
    </source>
</reference>
<evidence type="ECO:0000313" key="3">
    <source>
        <dbReference type="EMBL" id="CDS06362.1"/>
    </source>
</evidence>
<sequence length="70" mass="6975">MKATFFLALALIATVVSAGDIHQVQQGGTGGSDKSAKGGVAGVGALNGDNTLLGKSEKNSVVNMEQNADN</sequence>
<name>A0A077WIA5_9FUNG</name>
<evidence type="ECO:0000256" key="1">
    <source>
        <dbReference type="SAM" id="MobiDB-lite"/>
    </source>
</evidence>
<feature type="compositionally biased region" description="Polar residues" evidence="1">
    <location>
        <begin position="59"/>
        <end position="70"/>
    </location>
</feature>
<feature type="chain" id="PRO_5001726279" evidence="2">
    <location>
        <begin position="19"/>
        <end position="70"/>
    </location>
</feature>